<protein>
    <submittedName>
        <fullName evidence="2">Uncharacterized protein</fullName>
    </submittedName>
</protein>
<name>A0A371GUK3_MUCPR</name>
<reference evidence="2" key="1">
    <citation type="submission" date="2018-05" db="EMBL/GenBank/DDBJ databases">
        <title>Draft genome of Mucuna pruriens seed.</title>
        <authorList>
            <person name="Nnadi N.E."/>
            <person name="Vos R."/>
            <person name="Hasami M.H."/>
            <person name="Devisetty U.K."/>
            <person name="Aguiy J.C."/>
        </authorList>
    </citation>
    <scope>NUCLEOTIDE SEQUENCE [LARGE SCALE GENOMIC DNA]</scope>
    <source>
        <strain evidence="2">JCA_2017</strain>
    </source>
</reference>
<gene>
    <name evidence="2" type="ORF">CR513_23413</name>
</gene>
<comment type="caution">
    <text evidence="2">The sequence shown here is derived from an EMBL/GenBank/DDBJ whole genome shotgun (WGS) entry which is preliminary data.</text>
</comment>
<feature type="non-terminal residue" evidence="2">
    <location>
        <position position="1"/>
    </location>
</feature>
<accession>A0A371GUK3</accession>
<evidence type="ECO:0000256" key="1">
    <source>
        <dbReference type="SAM" id="MobiDB-lite"/>
    </source>
</evidence>
<dbReference type="Proteomes" id="UP000257109">
    <property type="component" value="Unassembled WGS sequence"/>
</dbReference>
<evidence type="ECO:0000313" key="2">
    <source>
        <dbReference type="EMBL" id="RDX94225.1"/>
    </source>
</evidence>
<evidence type="ECO:0000313" key="3">
    <source>
        <dbReference type="Proteomes" id="UP000257109"/>
    </source>
</evidence>
<sequence>MNGSSNGLANVIDLYLVPDVVMLPKFKYMNLEKACFDSWQDLADAILKQYKYNINMALNRTNVQRVHSEVKGGGHPAVAQTPYPQPYNPNTPYHPPTPVQPWPLHYNSNTIYPGTMVPTQSSKIPTLTLNNQDKRSPCFDPIPMT</sequence>
<dbReference type="OrthoDB" id="1297603at2759"/>
<organism evidence="2 3">
    <name type="scientific">Mucuna pruriens</name>
    <name type="common">Velvet bean</name>
    <name type="synonym">Dolichos pruriens</name>
    <dbReference type="NCBI Taxonomy" id="157652"/>
    <lineage>
        <taxon>Eukaryota</taxon>
        <taxon>Viridiplantae</taxon>
        <taxon>Streptophyta</taxon>
        <taxon>Embryophyta</taxon>
        <taxon>Tracheophyta</taxon>
        <taxon>Spermatophyta</taxon>
        <taxon>Magnoliopsida</taxon>
        <taxon>eudicotyledons</taxon>
        <taxon>Gunneridae</taxon>
        <taxon>Pentapetalae</taxon>
        <taxon>rosids</taxon>
        <taxon>fabids</taxon>
        <taxon>Fabales</taxon>
        <taxon>Fabaceae</taxon>
        <taxon>Papilionoideae</taxon>
        <taxon>50 kb inversion clade</taxon>
        <taxon>NPAAA clade</taxon>
        <taxon>indigoferoid/millettioid clade</taxon>
        <taxon>Phaseoleae</taxon>
        <taxon>Mucuna</taxon>
    </lineage>
</organism>
<keyword evidence="3" id="KW-1185">Reference proteome</keyword>
<proteinExistence type="predicted"/>
<dbReference type="AlphaFoldDB" id="A0A371GUK3"/>
<dbReference type="EMBL" id="QJKJ01004421">
    <property type="protein sequence ID" value="RDX94225.1"/>
    <property type="molecule type" value="Genomic_DNA"/>
</dbReference>
<feature type="region of interest" description="Disordered" evidence="1">
    <location>
        <begin position="67"/>
        <end position="91"/>
    </location>
</feature>